<gene>
    <name evidence="8" type="ORF">AFL01nite_16610</name>
</gene>
<evidence type="ECO:0000256" key="4">
    <source>
        <dbReference type="ARBA" id="ARBA00022827"/>
    </source>
</evidence>
<evidence type="ECO:0000313" key="8">
    <source>
        <dbReference type="EMBL" id="GEO89334.1"/>
    </source>
</evidence>
<reference evidence="8 9" key="1">
    <citation type="submission" date="2019-07" db="EMBL/GenBank/DDBJ databases">
        <title>Whole genome shotgun sequence of Aeromicrobium flavum NBRC 107625.</title>
        <authorList>
            <person name="Hosoyama A."/>
            <person name="Uohara A."/>
            <person name="Ohji S."/>
            <person name="Ichikawa N."/>
        </authorList>
    </citation>
    <scope>NUCLEOTIDE SEQUENCE [LARGE SCALE GENOMIC DNA]</scope>
    <source>
        <strain evidence="8 9">NBRC 107625</strain>
    </source>
</reference>
<dbReference type="OrthoDB" id="5168853at2"/>
<dbReference type="GO" id="GO:0004499">
    <property type="term" value="F:N,N-dimethylaniline monooxygenase activity"/>
    <property type="evidence" value="ECO:0007669"/>
    <property type="project" value="InterPro"/>
</dbReference>
<evidence type="ECO:0000256" key="3">
    <source>
        <dbReference type="ARBA" id="ARBA00022630"/>
    </source>
</evidence>
<proteinExistence type="inferred from homology"/>
<dbReference type="InterPro" id="IPR051820">
    <property type="entry name" value="FAD-binding_MO"/>
</dbReference>
<dbReference type="InterPro" id="IPR036188">
    <property type="entry name" value="FAD/NAD-bd_sf"/>
</dbReference>
<dbReference type="GO" id="GO:0050660">
    <property type="term" value="F:flavin adenine dinucleotide binding"/>
    <property type="evidence" value="ECO:0007669"/>
    <property type="project" value="InterPro"/>
</dbReference>
<keyword evidence="4" id="KW-0274">FAD</keyword>
<protein>
    <submittedName>
        <fullName evidence="8">Monooxygenase flavin-binding family protein</fullName>
    </submittedName>
</protein>
<dbReference type="PRINTS" id="PR00411">
    <property type="entry name" value="PNDRDTASEI"/>
</dbReference>
<dbReference type="InterPro" id="IPR020946">
    <property type="entry name" value="Flavin_mOase-like"/>
</dbReference>
<keyword evidence="9" id="KW-1185">Reference proteome</keyword>
<dbReference type="Proteomes" id="UP000321769">
    <property type="component" value="Unassembled WGS sequence"/>
</dbReference>
<dbReference type="Gene3D" id="3.50.50.60">
    <property type="entry name" value="FAD/NAD(P)-binding domain"/>
    <property type="match status" value="3"/>
</dbReference>
<accession>A0A512HV60</accession>
<comment type="cofactor">
    <cofactor evidence="1">
        <name>FAD</name>
        <dbReference type="ChEBI" id="CHEBI:57692"/>
    </cofactor>
</comment>
<keyword evidence="5" id="KW-0521">NADP</keyword>
<dbReference type="PANTHER" id="PTHR43872">
    <property type="entry name" value="MONOOXYGENASE, PUTATIVE (AFU_ORTHOLOGUE AFUA_8G02570)-RELATED"/>
    <property type="match status" value="1"/>
</dbReference>
<name>A0A512HV60_9ACTN</name>
<dbReference type="GO" id="GO:0050661">
    <property type="term" value="F:NADP binding"/>
    <property type="evidence" value="ECO:0007669"/>
    <property type="project" value="InterPro"/>
</dbReference>
<comment type="similarity">
    <text evidence="2">Belongs to the FAD-binding monooxygenase family.</text>
</comment>
<evidence type="ECO:0000256" key="7">
    <source>
        <dbReference type="ARBA" id="ARBA00023033"/>
    </source>
</evidence>
<evidence type="ECO:0000256" key="5">
    <source>
        <dbReference type="ARBA" id="ARBA00022857"/>
    </source>
</evidence>
<keyword evidence="7 8" id="KW-0503">Monooxygenase</keyword>
<dbReference type="FunFam" id="3.50.50.60:FF:000228">
    <property type="entry name" value="FAD-containing monooxygenase EthA"/>
    <property type="match status" value="1"/>
</dbReference>
<comment type="caution">
    <text evidence="8">The sequence shown here is derived from an EMBL/GenBank/DDBJ whole genome shotgun (WGS) entry which is preliminary data.</text>
</comment>
<evidence type="ECO:0000313" key="9">
    <source>
        <dbReference type="Proteomes" id="UP000321769"/>
    </source>
</evidence>
<dbReference type="EMBL" id="BJZQ01000006">
    <property type="protein sequence ID" value="GEO89334.1"/>
    <property type="molecule type" value="Genomic_DNA"/>
</dbReference>
<keyword evidence="3" id="KW-0285">Flavoprotein</keyword>
<dbReference type="AlphaFoldDB" id="A0A512HV60"/>
<evidence type="ECO:0000256" key="1">
    <source>
        <dbReference type="ARBA" id="ARBA00001974"/>
    </source>
</evidence>
<sequence>MTDHVDVIIVGAGLSGIGAAYRLQERAPGRSYTVLEQRDAIGGTWDLFRYPGVRSDSDMYTLSFPFEPWTHHRAIADGADIRQYLEDTAAKHGIADRIRFGRRVSTAEWSSDDATWTVTSTLADGSTETITASFLYLCSGYYSYDEGYTPDFPGLESYEGELVHPQFWPEDLDHTDKNVVVIGSGATAITLLPSMAKDAAKVTMLQRTPTYVLSQPGTDPVANLAKRFLPKQLVHRVARLRYAVMTVGFYMLCRAFPRIARTILLGLTGKSMPNVDRRSLRPPYNPWDQRLCVVPGGDLYKSVREGKADIVTDRIAEFTPKGVALQSGEHLDADIVVTATGLKLVALGQIDVTIDGAKVDPHELYTYKGQMFSGVPNLAWCVGYTNASWTLRADLTWKYVADYLNHLEVKGYAYGIPDPAADFGHDERLLDLNSGYIARADELLPRSGARTPWKVRQNWFLDSWDAKHTDLDEDMVWVRTADLPAAPVKVV</sequence>
<organism evidence="8 9">
    <name type="scientific">Aeromicrobium flavum</name>
    <dbReference type="NCBI Taxonomy" id="416568"/>
    <lineage>
        <taxon>Bacteria</taxon>
        <taxon>Bacillati</taxon>
        <taxon>Actinomycetota</taxon>
        <taxon>Actinomycetes</taxon>
        <taxon>Propionibacteriales</taxon>
        <taxon>Nocardioidaceae</taxon>
        <taxon>Aeromicrobium</taxon>
    </lineage>
</organism>
<dbReference type="PANTHER" id="PTHR43872:SF1">
    <property type="entry name" value="MONOOXYGENASE, PUTATIVE (AFU_ORTHOLOGUE AFUA_8G02570)-RELATED"/>
    <property type="match status" value="1"/>
</dbReference>
<evidence type="ECO:0000256" key="2">
    <source>
        <dbReference type="ARBA" id="ARBA00010139"/>
    </source>
</evidence>
<keyword evidence="6" id="KW-0560">Oxidoreductase</keyword>
<dbReference type="RefSeq" id="WP_146827206.1">
    <property type="nucleotide sequence ID" value="NZ_BAAAYQ010000005.1"/>
</dbReference>
<dbReference type="Pfam" id="PF00743">
    <property type="entry name" value="FMO-like"/>
    <property type="match status" value="1"/>
</dbReference>
<dbReference type="SUPFAM" id="SSF51905">
    <property type="entry name" value="FAD/NAD(P)-binding domain"/>
    <property type="match status" value="1"/>
</dbReference>
<evidence type="ECO:0000256" key="6">
    <source>
        <dbReference type="ARBA" id="ARBA00023002"/>
    </source>
</evidence>